<keyword evidence="8 9" id="KW-0694">RNA-binding</keyword>
<keyword evidence="6" id="KW-0547">Nucleotide-binding</keyword>
<evidence type="ECO:0000259" key="11">
    <source>
        <dbReference type="Pfam" id="PF01966"/>
    </source>
</evidence>
<dbReference type="GO" id="GO:0000166">
    <property type="term" value="F:nucleotide binding"/>
    <property type="evidence" value="ECO:0007669"/>
    <property type="project" value="UniProtKB-KW"/>
</dbReference>
<evidence type="ECO:0000256" key="8">
    <source>
        <dbReference type="ARBA" id="ARBA00022884"/>
    </source>
</evidence>
<dbReference type="Pfam" id="PF12627">
    <property type="entry name" value="PolyA_pol_RNAbd"/>
    <property type="match status" value="1"/>
</dbReference>
<protein>
    <submittedName>
        <fullName evidence="14">CCA tRNA nucleotidyltransferase</fullName>
    </submittedName>
</protein>
<evidence type="ECO:0000256" key="5">
    <source>
        <dbReference type="ARBA" id="ARBA00022723"/>
    </source>
</evidence>
<name>A0A419DFM5_9BACT</name>
<comment type="similarity">
    <text evidence="9">Belongs to the tRNA nucleotidyltransferase/poly(A) polymerase family.</text>
</comment>
<dbReference type="EMBL" id="QZJW01000007">
    <property type="protein sequence ID" value="RJO61924.1"/>
    <property type="molecule type" value="Genomic_DNA"/>
</dbReference>
<keyword evidence="3" id="KW-0819">tRNA processing</keyword>
<dbReference type="GO" id="GO:0008033">
    <property type="term" value="P:tRNA processing"/>
    <property type="evidence" value="ECO:0007669"/>
    <property type="project" value="UniProtKB-KW"/>
</dbReference>
<sequence length="434" mass="49190">MEATALEIVKDLNSHGHEAYFAGGTVRDLLLDKTPKDYDIVTSAKPEEIEDILEHTIPIGKKFGVILAVKNGHNFEVATFRSDAAYSDGRRPDAVYFTDPKEDALRRDFTINGMFYDPTSKAVLDFVGGQKDLKDKTLRFIGDPHERLLEDNLRLMRAIRFKNSLGFEYALGVPEAIKRNADLIKNVSAERIQDELSKILTGNNRGQAFRELSKTGILKIILPEVEALKGVKQPELYHHEGDVFEHTLMSLDALVDPSKELAWAVLLHDIGKPATYSVDGRIRFNSHAEVGADIAMKIGKRLKFSREMTANLHWLVAHHMMLGDLFKMKKTRQAHWIHQPLFNELLELLRADALGTKPKDLSMYNDLKKLSEEKEALLPKPEPLITGKDIMDKFGIKEGPKIGEIINQVHHAQMEEHIKTKEEAVKFVQSFLKK</sequence>
<evidence type="ECO:0000256" key="6">
    <source>
        <dbReference type="ARBA" id="ARBA00022741"/>
    </source>
</evidence>
<dbReference type="InterPro" id="IPR032828">
    <property type="entry name" value="PolyA_RNA-bd"/>
</dbReference>
<evidence type="ECO:0000256" key="3">
    <source>
        <dbReference type="ARBA" id="ARBA00022694"/>
    </source>
</evidence>
<dbReference type="GO" id="GO:0046872">
    <property type="term" value="F:metal ion binding"/>
    <property type="evidence" value="ECO:0007669"/>
    <property type="project" value="UniProtKB-KW"/>
</dbReference>
<dbReference type="PANTHER" id="PTHR46173">
    <property type="entry name" value="CCA TRNA NUCLEOTIDYLTRANSFERASE 1, MITOCHONDRIAL"/>
    <property type="match status" value="1"/>
</dbReference>
<dbReference type="Pfam" id="PF01743">
    <property type="entry name" value="PolyA_pol"/>
    <property type="match status" value="1"/>
</dbReference>
<proteinExistence type="inferred from homology"/>
<feature type="domain" description="tRNA nucleotidyltransferase/poly(A) polymerase RNA and SrmB- binding" evidence="12">
    <location>
        <begin position="175"/>
        <end position="227"/>
    </location>
</feature>
<keyword evidence="5" id="KW-0479">Metal-binding</keyword>
<gene>
    <name evidence="14" type="ORF">C4544_01410</name>
</gene>
<evidence type="ECO:0000313" key="15">
    <source>
        <dbReference type="Proteomes" id="UP000285655"/>
    </source>
</evidence>
<evidence type="ECO:0000259" key="12">
    <source>
        <dbReference type="Pfam" id="PF12627"/>
    </source>
</evidence>
<evidence type="ECO:0000256" key="4">
    <source>
        <dbReference type="ARBA" id="ARBA00022695"/>
    </source>
</evidence>
<dbReference type="AlphaFoldDB" id="A0A419DFM5"/>
<dbReference type="Gene3D" id="1.10.246.80">
    <property type="match status" value="1"/>
</dbReference>
<dbReference type="SUPFAM" id="SSF81891">
    <property type="entry name" value="Poly A polymerase C-terminal region-like"/>
    <property type="match status" value="1"/>
</dbReference>
<dbReference type="Proteomes" id="UP000285655">
    <property type="component" value="Unassembled WGS sequence"/>
</dbReference>
<dbReference type="InterPro" id="IPR032810">
    <property type="entry name" value="CCA-adding_enz_C"/>
</dbReference>
<comment type="caution">
    <text evidence="14">The sequence shown here is derived from an EMBL/GenBank/DDBJ whole genome shotgun (WGS) entry which is preliminary data.</text>
</comment>
<dbReference type="Gene3D" id="3.30.460.10">
    <property type="entry name" value="Beta Polymerase, domain 2"/>
    <property type="match status" value="1"/>
</dbReference>
<keyword evidence="7" id="KW-0460">Magnesium</keyword>
<feature type="domain" description="CCA-adding enzyme C-terminal" evidence="13">
    <location>
        <begin position="333"/>
        <end position="425"/>
    </location>
</feature>
<evidence type="ECO:0000256" key="2">
    <source>
        <dbReference type="ARBA" id="ARBA00022679"/>
    </source>
</evidence>
<dbReference type="PANTHER" id="PTHR46173:SF1">
    <property type="entry name" value="CCA TRNA NUCLEOTIDYLTRANSFERASE 1, MITOCHONDRIAL"/>
    <property type="match status" value="1"/>
</dbReference>
<feature type="domain" description="Poly A polymerase head" evidence="10">
    <location>
        <begin position="19"/>
        <end position="139"/>
    </location>
</feature>
<dbReference type="InterPro" id="IPR006674">
    <property type="entry name" value="HD_domain"/>
</dbReference>
<dbReference type="GO" id="GO:0016779">
    <property type="term" value="F:nucleotidyltransferase activity"/>
    <property type="evidence" value="ECO:0007669"/>
    <property type="project" value="UniProtKB-KW"/>
</dbReference>
<reference evidence="14 15" key="1">
    <citation type="journal article" date="2017" name="ISME J.">
        <title>Energy and carbon metabolisms in a deep terrestrial subsurface fluid microbial community.</title>
        <authorList>
            <person name="Momper L."/>
            <person name="Jungbluth S.P."/>
            <person name="Lee M.D."/>
            <person name="Amend J.P."/>
        </authorList>
    </citation>
    <scope>NUCLEOTIDE SEQUENCE [LARGE SCALE GENOMIC DNA]</scope>
    <source>
        <strain evidence="14">SURF_29</strain>
    </source>
</reference>
<evidence type="ECO:0000256" key="7">
    <source>
        <dbReference type="ARBA" id="ARBA00022842"/>
    </source>
</evidence>
<evidence type="ECO:0000313" key="14">
    <source>
        <dbReference type="EMBL" id="RJO61924.1"/>
    </source>
</evidence>
<evidence type="ECO:0000259" key="10">
    <source>
        <dbReference type="Pfam" id="PF01743"/>
    </source>
</evidence>
<dbReference type="Pfam" id="PF13735">
    <property type="entry name" value="tRNA_NucTran2_2"/>
    <property type="match status" value="1"/>
</dbReference>
<dbReference type="CDD" id="cd00077">
    <property type="entry name" value="HDc"/>
    <property type="match status" value="1"/>
</dbReference>
<dbReference type="InterPro" id="IPR003607">
    <property type="entry name" value="HD/PDEase_dom"/>
</dbReference>
<dbReference type="Pfam" id="PF01966">
    <property type="entry name" value="HD"/>
    <property type="match status" value="1"/>
</dbReference>
<evidence type="ECO:0000256" key="9">
    <source>
        <dbReference type="RuleBase" id="RU003953"/>
    </source>
</evidence>
<dbReference type="InterPro" id="IPR002646">
    <property type="entry name" value="PolA_pol_head_dom"/>
</dbReference>
<dbReference type="GO" id="GO:0000049">
    <property type="term" value="F:tRNA binding"/>
    <property type="evidence" value="ECO:0007669"/>
    <property type="project" value="TreeGrafter"/>
</dbReference>
<dbReference type="SUPFAM" id="SSF81301">
    <property type="entry name" value="Nucleotidyltransferase"/>
    <property type="match status" value="1"/>
</dbReference>
<keyword evidence="4" id="KW-0548">Nucleotidyltransferase</keyword>
<accession>A0A419DFM5</accession>
<dbReference type="CDD" id="cd05398">
    <property type="entry name" value="NT_ClassII-CCAase"/>
    <property type="match status" value="1"/>
</dbReference>
<dbReference type="InterPro" id="IPR050264">
    <property type="entry name" value="Bact_CCA-adding_enz_type3_sf"/>
</dbReference>
<comment type="cofactor">
    <cofactor evidence="1">
        <name>Mg(2+)</name>
        <dbReference type="ChEBI" id="CHEBI:18420"/>
    </cofactor>
</comment>
<organism evidence="14 15">
    <name type="scientific">candidate division WS5 bacterium</name>
    <dbReference type="NCBI Taxonomy" id="2093353"/>
    <lineage>
        <taxon>Bacteria</taxon>
        <taxon>candidate division WS5</taxon>
    </lineage>
</organism>
<keyword evidence="2 9" id="KW-0808">Transferase</keyword>
<evidence type="ECO:0000256" key="1">
    <source>
        <dbReference type="ARBA" id="ARBA00001946"/>
    </source>
</evidence>
<evidence type="ECO:0000259" key="13">
    <source>
        <dbReference type="Pfam" id="PF13735"/>
    </source>
</evidence>
<dbReference type="NCBIfam" id="TIGR00277">
    <property type="entry name" value="HDIG"/>
    <property type="match status" value="1"/>
</dbReference>
<dbReference type="InterPro" id="IPR006675">
    <property type="entry name" value="HDIG_dom"/>
</dbReference>
<dbReference type="InterPro" id="IPR043519">
    <property type="entry name" value="NT_sf"/>
</dbReference>
<feature type="domain" description="HD" evidence="11">
    <location>
        <begin position="257"/>
        <end position="320"/>
    </location>
</feature>
<dbReference type="Gene3D" id="1.10.3090.10">
    <property type="entry name" value="cca-adding enzyme, domain 2"/>
    <property type="match status" value="1"/>
</dbReference>